<dbReference type="Gene3D" id="1.10.1750.10">
    <property type="match status" value="1"/>
</dbReference>
<comment type="similarity">
    <text evidence="1 8 11">Belongs to the DnaA family.</text>
</comment>
<evidence type="ECO:0000256" key="10">
    <source>
        <dbReference type="RuleBase" id="RU000577"/>
    </source>
</evidence>
<feature type="domain" description="Chromosomal replication initiator DnaA C-terminal" evidence="13">
    <location>
        <begin position="361"/>
        <end position="430"/>
    </location>
</feature>
<protein>
    <recommendedName>
        <fullName evidence="8 9">Chromosomal replication initiator protein DnaA</fullName>
    </recommendedName>
</protein>
<dbReference type="GO" id="GO:0005886">
    <property type="term" value="C:plasma membrane"/>
    <property type="evidence" value="ECO:0007669"/>
    <property type="project" value="TreeGrafter"/>
</dbReference>
<feature type="region of interest" description="Domain I, interacts with DnaA modulators" evidence="8">
    <location>
        <begin position="1"/>
        <end position="85"/>
    </location>
</feature>
<comment type="domain">
    <text evidence="8">Domain I is involved in oligomerization and binding regulators, domain II is flexibile and of varying length in different bacteria, domain III forms the AAA+ region, while domain IV binds dsDNA.</text>
</comment>
<dbReference type="PRINTS" id="PR00051">
    <property type="entry name" value="DNAA"/>
</dbReference>
<gene>
    <name evidence="8" type="primary">dnaA</name>
    <name evidence="14" type="ORF">C5Q98_07000</name>
</gene>
<keyword evidence="5 8" id="KW-0067">ATP-binding</keyword>
<feature type="binding site" evidence="8">
    <location>
        <position position="164"/>
    </location>
    <ligand>
        <name>ATP</name>
        <dbReference type="ChEBI" id="CHEBI:30616"/>
    </ligand>
</feature>
<evidence type="ECO:0000313" key="14">
    <source>
        <dbReference type="EMBL" id="AVM43158.1"/>
    </source>
</evidence>
<evidence type="ECO:0000259" key="13">
    <source>
        <dbReference type="SMART" id="SM00760"/>
    </source>
</evidence>
<dbReference type="KEGG" id="fsa:C5Q98_07000"/>
<dbReference type="OrthoDB" id="9807019at2"/>
<dbReference type="GO" id="GO:0003688">
    <property type="term" value="F:DNA replication origin binding"/>
    <property type="evidence" value="ECO:0007669"/>
    <property type="project" value="UniProtKB-UniRule"/>
</dbReference>
<evidence type="ECO:0000259" key="12">
    <source>
        <dbReference type="SMART" id="SM00382"/>
    </source>
</evidence>
<organism evidence="14 15">
    <name type="scientific">Fastidiosipila sanguinis</name>
    <dbReference type="NCBI Taxonomy" id="236753"/>
    <lineage>
        <taxon>Bacteria</taxon>
        <taxon>Bacillati</taxon>
        <taxon>Bacillota</taxon>
        <taxon>Clostridia</taxon>
        <taxon>Eubacteriales</taxon>
        <taxon>Oscillospiraceae</taxon>
        <taxon>Fastidiosipila</taxon>
    </lineage>
</organism>
<dbReference type="Pfam" id="PF08299">
    <property type="entry name" value="Bac_DnaA_C"/>
    <property type="match status" value="1"/>
</dbReference>
<dbReference type="InterPro" id="IPR024633">
    <property type="entry name" value="DnaA_N_dom"/>
</dbReference>
<dbReference type="FunFam" id="3.40.50.300:FF:000668">
    <property type="entry name" value="Chromosomal replication initiator protein DnaA"/>
    <property type="match status" value="1"/>
</dbReference>
<keyword evidence="7 8" id="KW-0238">DNA-binding</keyword>
<feature type="region of interest" description="Domain IV, binds dsDNA" evidence="8">
    <location>
        <begin position="334"/>
        <end position="454"/>
    </location>
</feature>
<feature type="domain" description="AAA+ ATPase" evidence="12">
    <location>
        <begin position="150"/>
        <end position="278"/>
    </location>
</feature>
<dbReference type="InterPro" id="IPR013317">
    <property type="entry name" value="DnaA_dom"/>
</dbReference>
<feature type="binding site" evidence="8">
    <location>
        <position position="163"/>
    </location>
    <ligand>
        <name>ATP</name>
        <dbReference type="ChEBI" id="CHEBI:30616"/>
    </ligand>
</feature>
<dbReference type="GO" id="GO:0006275">
    <property type="term" value="P:regulation of DNA replication"/>
    <property type="evidence" value="ECO:0007669"/>
    <property type="project" value="UniProtKB-UniRule"/>
</dbReference>
<dbReference type="CDD" id="cd06571">
    <property type="entry name" value="Bac_DnaA_C"/>
    <property type="match status" value="1"/>
</dbReference>
<dbReference type="SMART" id="SM00382">
    <property type="entry name" value="AAA"/>
    <property type="match status" value="1"/>
</dbReference>
<dbReference type="AlphaFoldDB" id="A0A2S0KQ70"/>
<keyword evidence="3 8" id="KW-0235">DNA replication</keyword>
<keyword evidence="4 8" id="KW-0547">Nucleotide-binding</keyword>
<keyword evidence="15" id="KW-1185">Reference proteome</keyword>
<dbReference type="Pfam" id="PF00308">
    <property type="entry name" value="Bac_DnaA"/>
    <property type="match status" value="1"/>
</dbReference>
<dbReference type="PANTHER" id="PTHR30050">
    <property type="entry name" value="CHROMOSOMAL REPLICATION INITIATOR PROTEIN DNAA"/>
    <property type="match status" value="1"/>
</dbReference>
<feature type="binding site" evidence="8">
    <location>
        <position position="165"/>
    </location>
    <ligand>
        <name>ATP</name>
        <dbReference type="ChEBI" id="CHEBI:30616"/>
    </ligand>
</feature>
<dbReference type="NCBIfam" id="TIGR00362">
    <property type="entry name" value="DnaA"/>
    <property type="match status" value="1"/>
</dbReference>
<comment type="subcellular location">
    <subcellularLocation>
        <location evidence="8">Cytoplasm</location>
    </subcellularLocation>
</comment>
<dbReference type="Gene3D" id="3.40.50.300">
    <property type="entry name" value="P-loop containing nucleotide triphosphate hydrolases"/>
    <property type="match status" value="1"/>
</dbReference>
<dbReference type="EMBL" id="CP027226">
    <property type="protein sequence ID" value="AVM43158.1"/>
    <property type="molecule type" value="Genomic_DNA"/>
</dbReference>
<evidence type="ECO:0000256" key="8">
    <source>
        <dbReference type="HAMAP-Rule" id="MF_00377"/>
    </source>
</evidence>
<evidence type="ECO:0000256" key="7">
    <source>
        <dbReference type="ARBA" id="ARBA00023125"/>
    </source>
</evidence>
<comment type="function">
    <text evidence="8 10">Plays an essential role in the initiation and regulation of chromosomal replication. ATP-DnaA binds to the origin of replication (oriC) to initiate formation of the DNA replication initiation complex once per cell cycle. Binds the DnaA box (a 9 base pair repeat at the origin) and separates the double-stranded (ds)DNA. Forms a right-handed helical filament on oriC DNA; dsDNA binds to the exterior of the filament while single-stranded (ss)DNA is stabiized in the filament's interior. The ATP-DnaA-oriC complex binds and stabilizes one strand of the AT-rich DNA unwinding element (DUE), permitting loading of DNA polymerase. After initiation quickly degrades to an ADP-DnaA complex that is not apt for DNA replication. Binds acidic phospholipids.</text>
</comment>
<dbReference type="GO" id="GO:0005524">
    <property type="term" value="F:ATP binding"/>
    <property type="evidence" value="ECO:0007669"/>
    <property type="project" value="UniProtKB-UniRule"/>
</dbReference>
<dbReference type="InterPro" id="IPR027417">
    <property type="entry name" value="P-loop_NTPase"/>
</dbReference>
<evidence type="ECO:0000256" key="5">
    <source>
        <dbReference type="ARBA" id="ARBA00022840"/>
    </source>
</evidence>
<dbReference type="InterPro" id="IPR013159">
    <property type="entry name" value="DnaA_C"/>
</dbReference>
<evidence type="ECO:0000256" key="9">
    <source>
        <dbReference type="NCBIfam" id="TIGR00362"/>
    </source>
</evidence>
<keyword evidence="6 8" id="KW-0446">Lipid-binding</keyword>
<keyword evidence="2 8" id="KW-0963">Cytoplasm</keyword>
<dbReference type="Gene3D" id="3.30.300.180">
    <property type="match status" value="1"/>
</dbReference>
<dbReference type="SUPFAM" id="SSF52540">
    <property type="entry name" value="P-loop containing nucleoside triphosphate hydrolases"/>
    <property type="match status" value="1"/>
</dbReference>
<comment type="subunit">
    <text evidence="8">Oligomerizes as a right-handed, spiral filament on DNA at oriC.</text>
</comment>
<dbReference type="InterPro" id="IPR010921">
    <property type="entry name" value="Trp_repressor/repl_initiator"/>
</dbReference>
<dbReference type="Proteomes" id="UP000237947">
    <property type="component" value="Chromosome"/>
</dbReference>
<dbReference type="CDD" id="cd00009">
    <property type="entry name" value="AAA"/>
    <property type="match status" value="1"/>
</dbReference>
<dbReference type="SUPFAM" id="SSF48295">
    <property type="entry name" value="TrpR-like"/>
    <property type="match status" value="1"/>
</dbReference>
<dbReference type="InterPro" id="IPR001957">
    <property type="entry name" value="Chromosome_initiator_DnaA"/>
</dbReference>
<comment type="caution">
    <text evidence="8">Lacks conserved residue(s) required for the propagation of feature annotation.</text>
</comment>
<evidence type="ECO:0000256" key="11">
    <source>
        <dbReference type="RuleBase" id="RU004227"/>
    </source>
</evidence>
<evidence type="ECO:0000256" key="4">
    <source>
        <dbReference type="ARBA" id="ARBA00022741"/>
    </source>
</evidence>
<dbReference type="Pfam" id="PF11638">
    <property type="entry name" value="DnaA_N"/>
    <property type="match status" value="1"/>
</dbReference>
<accession>A0A2S0KQ70</accession>
<dbReference type="InterPro" id="IPR038454">
    <property type="entry name" value="DnaA_N_sf"/>
</dbReference>
<dbReference type="InterPro" id="IPR018312">
    <property type="entry name" value="Chromosome_initiator_DnaA_CS"/>
</dbReference>
<name>A0A2S0KQ70_9FIRM</name>
<dbReference type="Gene3D" id="1.10.8.60">
    <property type="match status" value="1"/>
</dbReference>
<evidence type="ECO:0000256" key="2">
    <source>
        <dbReference type="ARBA" id="ARBA00022490"/>
    </source>
</evidence>
<evidence type="ECO:0000256" key="3">
    <source>
        <dbReference type="ARBA" id="ARBA00022705"/>
    </source>
</evidence>
<feature type="binding site" evidence="8">
    <location>
        <position position="161"/>
    </location>
    <ligand>
        <name>ATP</name>
        <dbReference type="ChEBI" id="CHEBI:30616"/>
    </ligand>
</feature>
<evidence type="ECO:0000256" key="6">
    <source>
        <dbReference type="ARBA" id="ARBA00023121"/>
    </source>
</evidence>
<dbReference type="GO" id="GO:0006270">
    <property type="term" value="P:DNA replication initiation"/>
    <property type="evidence" value="ECO:0007669"/>
    <property type="project" value="UniProtKB-UniRule"/>
</dbReference>
<dbReference type="HAMAP" id="MF_00377">
    <property type="entry name" value="DnaA_bact"/>
    <property type="match status" value="1"/>
</dbReference>
<dbReference type="InterPro" id="IPR003593">
    <property type="entry name" value="AAA+_ATPase"/>
</dbReference>
<evidence type="ECO:0000256" key="1">
    <source>
        <dbReference type="ARBA" id="ARBA00006583"/>
    </source>
</evidence>
<evidence type="ECO:0000313" key="15">
    <source>
        <dbReference type="Proteomes" id="UP000237947"/>
    </source>
</evidence>
<proteinExistence type="inferred from homology"/>
<dbReference type="GO" id="GO:0008289">
    <property type="term" value="F:lipid binding"/>
    <property type="evidence" value="ECO:0007669"/>
    <property type="project" value="UniProtKB-KW"/>
</dbReference>
<reference evidence="15" key="1">
    <citation type="submission" date="2018-02" db="EMBL/GenBank/DDBJ databases">
        <authorList>
            <person name="Holder M.E."/>
            <person name="Ajami N.J."/>
            <person name="Petrosino J.F."/>
        </authorList>
    </citation>
    <scope>NUCLEOTIDE SEQUENCE [LARGE SCALE GENOMIC DNA]</scope>
    <source>
        <strain evidence="15">CCUG 47711</strain>
    </source>
</reference>
<dbReference type="InterPro" id="IPR020591">
    <property type="entry name" value="Chromosome_initiator_DnaA-like"/>
</dbReference>
<dbReference type="SMART" id="SM00760">
    <property type="entry name" value="Bac_DnaA_C"/>
    <property type="match status" value="1"/>
</dbReference>
<sequence>MTNKIEIIWKKALDLLEDEVSEISFTTWLEPLEAILASDSKFFLMAPNDFHISYCEKFSPLIENTLNIITSRKFEVEFVLNKEEALSNLEAKSFSGEPLIKYETESQKQAHSNSGKLNPNFTFDNFIVGNGNRFAHAACVALAQNPQANTFNPIFLYGGSGLGKTHLMHAIGNYINQNFPDQKILYVQTEQFVNEFIYTIQVNNYDVFRNKYRNCDILLIDDIQFIAGKERMQEEFFHTFNALYESGSNIVITCDKPPQSLLTLEERLRTRFSSGLIVDIQAPDYETRVAILRHNAKINRHNISDDVVEYIASNITSNIRELEGAYNTVMAYSLLAGTIDVETAKDALKDIIQPKTIKQVTPEMIIDMVVSYFNISKRDLLSSKRSKNVTEPRQIAMYLCREVLNLPFKKIGEEFGGKDHTTVMHACTKIESVIKDNDPLVDDIENIRKRIDIN</sequence>
<dbReference type="PANTHER" id="PTHR30050:SF2">
    <property type="entry name" value="CHROMOSOMAL REPLICATION INITIATOR PROTEIN DNAA"/>
    <property type="match status" value="1"/>
</dbReference>
<dbReference type="PROSITE" id="PS01008">
    <property type="entry name" value="DNAA"/>
    <property type="match status" value="1"/>
</dbReference>
<dbReference type="GO" id="GO:0005737">
    <property type="term" value="C:cytoplasm"/>
    <property type="evidence" value="ECO:0007669"/>
    <property type="project" value="UniProtKB-SubCell"/>
</dbReference>